<dbReference type="STRING" id="441112.SAMN04488094_106157"/>
<evidence type="ECO:0000313" key="2">
    <source>
        <dbReference type="Proteomes" id="UP000198728"/>
    </source>
</evidence>
<keyword evidence="2" id="KW-1185">Reference proteome</keyword>
<organism evidence="1 2">
    <name type="scientific">Tropicimonas isoalkanivorans</name>
    <dbReference type="NCBI Taxonomy" id="441112"/>
    <lineage>
        <taxon>Bacteria</taxon>
        <taxon>Pseudomonadati</taxon>
        <taxon>Pseudomonadota</taxon>
        <taxon>Alphaproteobacteria</taxon>
        <taxon>Rhodobacterales</taxon>
        <taxon>Roseobacteraceae</taxon>
        <taxon>Tropicimonas</taxon>
    </lineage>
</organism>
<accession>A0A1I1KCJ5</accession>
<dbReference type="RefSeq" id="WP_093360961.1">
    <property type="nucleotide sequence ID" value="NZ_FOLG01000006.1"/>
</dbReference>
<proteinExistence type="predicted"/>
<reference evidence="1 2" key="1">
    <citation type="submission" date="2016-10" db="EMBL/GenBank/DDBJ databases">
        <authorList>
            <person name="de Groot N.N."/>
        </authorList>
    </citation>
    <scope>NUCLEOTIDE SEQUENCE [LARGE SCALE GENOMIC DNA]</scope>
    <source>
        <strain evidence="1 2">DSM 19548</strain>
    </source>
</reference>
<dbReference type="OrthoDB" id="9939533at2"/>
<sequence length="131" mass="14079">MTGIGVCEGESVDAQVPFNIVTDWLAEELSTLAGDLDRFQHDLSDLLVEAHVSPHLMRRLQSLDGTTQALSALARVAEILQTKAADQIDGVPAEKVCKLVSLGDLRQRLLAREASSATPDSKDEGGHVSIF</sequence>
<dbReference type="AlphaFoldDB" id="A0A1I1KCJ5"/>
<name>A0A1I1KCJ5_9RHOB</name>
<evidence type="ECO:0000313" key="1">
    <source>
        <dbReference type="EMBL" id="SFC58589.1"/>
    </source>
</evidence>
<dbReference type="EMBL" id="FOLG01000006">
    <property type="protein sequence ID" value="SFC58589.1"/>
    <property type="molecule type" value="Genomic_DNA"/>
</dbReference>
<protein>
    <submittedName>
        <fullName evidence="1">Uncharacterized protein</fullName>
    </submittedName>
</protein>
<dbReference type="Proteomes" id="UP000198728">
    <property type="component" value="Unassembled WGS sequence"/>
</dbReference>
<gene>
    <name evidence="1" type="ORF">SAMN04488094_106157</name>
</gene>